<feature type="binding site" evidence="9">
    <location>
        <position position="134"/>
    </location>
    <ligand>
        <name>4-amino-2-methyl-5-(diphosphooxymethyl)pyrimidine</name>
        <dbReference type="ChEBI" id="CHEBI:57841"/>
    </ligand>
</feature>
<dbReference type="GO" id="GO:0004789">
    <property type="term" value="F:thiamine-phosphate diphosphorylase activity"/>
    <property type="evidence" value="ECO:0007669"/>
    <property type="project" value="UniProtKB-UniRule"/>
</dbReference>
<accession>D4H738</accession>
<feature type="binding site" evidence="9">
    <location>
        <position position="162"/>
    </location>
    <ligand>
        <name>2-[(2R,5Z)-2-carboxy-4-methylthiazol-5(2H)-ylidene]ethyl phosphate</name>
        <dbReference type="ChEBI" id="CHEBI:62899"/>
    </ligand>
</feature>
<reference evidence="13 14" key="1">
    <citation type="journal article" date="2010" name="Stand. Genomic Sci.">
        <title>Complete genome sequence of Denitrovibrio acetiphilus type strain (N2460).</title>
        <authorList>
            <person name="Kiss H."/>
            <person name="Lang E."/>
            <person name="Lapidus A."/>
            <person name="Copeland A."/>
            <person name="Nolan M."/>
            <person name="Glavina Del Rio T."/>
            <person name="Chen F."/>
            <person name="Lucas S."/>
            <person name="Tice H."/>
            <person name="Cheng J.F."/>
            <person name="Han C."/>
            <person name="Goodwin L."/>
            <person name="Pitluck S."/>
            <person name="Liolios K."/>
            <person name="Pati A."/>
            <person name="Ivanova N."/>
            <person name="Mavromatis K."/>
            <person name="Chen A."/>
            <person name="Palaniappan K."/>
            <person name="Land M."/>
            <person name="Hauser L."/>
            <person name="Chang Y.J."/>
            <person name="Jeffries C.D."/>
            <person name="Detter J.C."/>
            <person name="Brettin T."/>
            <person name="Spring S."/>
            <person name="Rohde M."/>
            <person name="Goker M."/>
            <person name="Woyke T."/>
            <person name="Bristow J."/>
            <person name="Eisen J.A."/>
            <person name="Markowitz V."/>
            <person name="Hugenholtz P."/>
            <person name="Kyrpides N.C."/>
            <person name="Klenk H.P."/>
        </authorList>
    </citation>
    <scope>NUCLEOTIDE SEQUENCE [LARGE SCALE GENOMIC DNA]</scope>
    <source>
        <strain evidence="14">DSM 12809 / NBRC 114555 / N2460</strain>
    </source>
</reference>
<feature type="binding site" evidence="9">
    <location>
        <position position="70"/>
    </location>
    <ligand>
        <name>Mg(2+)</name>
        <dbReference type="ChEBI" id="CHEBI:18420"/>
    </ligand>
</feature>
<evidence type="ECO:0000313" key="13">
    <source>
        <dbReference type="EMBL" id="ADD69742.1"/>
    </source>
</evidence>
<feature type="domain" description="Thiamine phosphate synthase/TenI" evidence="12">
    <location>
        <begin position="8"/>
        <end position="185"/>
    </location>
</feature>
<dbReference type="InterPro" id="IPR036206">
    <property type="entry name" value="ThiamineP_synth_sf"/>
</dbReference>
<dbReference type="RefSeq" id="WP_013012227.1">
    <property type="nucleotide sequence ID" value="NC_013943.1"/>
</dbReference>
<comment type="function">
    <text evidence="9">Condenses 4-methyl-5-(beta-hydroxyethyl)thiazole monophosphate (THZ-P) and 2-methyl-4-amino-5-hydroxymethyl pyrimidine pyrophosphate (HMP-PP) to form thiamine monophosphate (TMP).</text>
</comment>
<evidence type="ECO:0000256" key="10">
    <source>
        <dbReference type="RuleBase" id="RU003826"/>
    </source>
</evidence>
<evidence type="ECO:0000256" key="3">
    <source>
        <dbReference type="ARBA" id="ARBA00022723"/>
    </source>
</evidence>
<sequence>MIAEYLKLYLILETSMLKMPLEQFIPAVINGGVTSIQLRDKGATSAEMYATGKKVMELINGRDVLFVVNDRLDIALMLGAKAVHLGVKDIPVSNVRAKYPELILGYSCNDMDDVRAAGVADYIGSGPAFPTSTKADLRGLIGPSGIKELVAAAGKPSVAIGGITGENVDQLSNSGVSGVAVSSAICAAEDPYMAAKMLRDKLEKF</sequence>
<comment type="pathway">
    <text evidence="1 9 11">Cofactor biosynthesis; thiamine diphosphate biosynthesis; thiamine phosphate from 4-amino-2-methyl-5-diphosphomethylpyrimidine and 4-methyl-5-(2-phosphoethyl)-thiazole: step 1/1.</text>
</comment>
<dbReference type="SUPFAM" id="SSF51391">
    <property type="entry name" value="Thiamin phosphate synthase"/>
    <property type="match status" value="1"/>
</dbReference>
<evidence type="ECO:0000256" key="4">
    <source>
        <dbReference type="ARBA" id="ARBA00022842"/>
    </source>
</evidence>
<dbReference type="OrthoDB" id="9812206at2"/>
<feature type="binding site" evidence="9">
    <location>
        <position position="69"/>
    </location>
    <ligand>
        <name>4-amino-2-methyl-5-(diphosphooxymethyl)pyrimidine</name>
        <dbReference type="ChEBI" id="CHEBI:57841"/>
    </ligand>
</feature>
<dbReference type="GO" id="GO:0009228">
    <property type="term" value="P:thiamine biosynthetic process"/>
    <property type="evidence" value="ECO:0007669"/>
    <property type="project" value="UniProtKB-KW"/>
</dbReference>
<evidence type="ECO:0000256" key="11">
    <source>
        <dbReference type="RuleBase" id="RU004253"/>
    </source>
</evidence>
<organism evidence="13 14">
    <name type="scientific">Denitrovibrio acetiphilus (strain DSM 12809 / NBRC 114555 / N2460)</name>
    <dbReference type="NCBI Taxonomy" id="522772"/>
    <lineage>
        <taxon>Bacteria</taxon>
        <taxon>Pseudomonadati</taxon>
        <taxon>Deferribacterota</taxon>
        <taxon>Deferribacteres</taxon>
        <taxon>Deferribacterales</taxon>
        <taxon>Geovibrionaceae</taxon>
        <taxon>Denitrovibrio</taxon>
    </lineage>
</organism>
<comment type="catalytic activity">
    <reaction evidence="6 9 10">
        <text>4-methyl-5-(2-phosphooxyethyl)-thiazole + 4-amino-2-methyl-5-(diphosphooxymethyl)pyrimidine + H(+) = thiamine phosphate + diphosphate</text>
        <dbReference type="Rhea" id="RHEA:22328"/>
        <dbReference type="ChEBI" id="CHEBI:15378"/>
        <dbReference type="ChEBI" id="CHEBI:33019"/>
        <dbReference type="ChEBI" id="CHEBI:37575"/>
        <dbReference type="ChEBI" id="CHEBI:57841"/>
        <dbReference type="ChEBI" id="CHEBI:58296"/>
        <dbReference type="EC" id="2.5.1.3"/>
    </reaction>
</comment>
<dbReference type="Proteomes" id="UP000002012">
    <property type="component" value="Chromosome"/>
</dbReference>
<dbReference type="PaxDb" id="522772-Dacet_2992"/>
<keyword evidence="2 9" id="KW-0808">Transferase</keyword>
<name>D4H738_DENA2</name>
<feature type="binding site" evidence="9">
    <location>
        <position position="89"/>
    </location>
    <ligand>
        <name>Mg(2+)</name>
        <dbReference type="ChEBI" id="CHEBI:18420"/>
    </ligand>
</feature>
<comment type="cofactor">
    <cofactor evidence="9">
        <name>Mg(2+)</name>
        <dbReference type="ChEBI" id="CHEBI:18420"/>
    </cofactor>
    <text evidence="9">Binds 1 Mg(2+) ion per subunit.</text>
</comment>
<evidence type="ECO:0000256" key="9">
    <source>
        <dbReference type="HAMAP-Rule" id="MF_00097"/>
    </source>
</evidence>
<dbReference type="PANTHER" id="PTHR20857">
    <property type="entry name" value="THIAMINE-PHOSPHATE PYROPHOSPHORYLASE"/>
    <property type="match status" value="1"/>
</dbReference>
<dbReference type="AlphaFoldDB" id="D4H738"/>
<keyword evidence="4 9" id="KW-0460">Magnesium</keyword>
<feature type="binding site" evidence="9">
    <location>
        <begin position="131"/>
        <end position="133"/>
    </location>
    <ligand>
        <name>2-[(2R,5Z)-2-carboxy-4-methylthiazol-5(2H)-ylidene]ethyl phosphate</name>
        <dbReference type="ChEBI" id="CHEBI:62899"/>
    </ligand>
</feature>
<comment type="caution">
    <text evidence="9">Lacks conserved residue(s) required for the propagation of feature annotation.</text>
</comment>
<keyword evidence="5 9" id="KW-0784">Thiamine biosynthesis</keyword>
<evidence type="ECO:0000256" key="5">
    <source>
        <dbReference type="ARBA" id="ARBA00022977"/>
    </source>
</evidence>
<dbReference type="eggNOG" id="COG0352">
    <property type="taxonomic scope" value="Bacteria"/>
</dbReference>
<gene>
    <name evidence="9" type="primary">thiE</name>
    <name evidence="13" type="ordered locus">Dacet_2992</name>
</gene>
<dbReference type="InterPro" id="IPR034291">
    <property type="entry name" value="TMP_synthase"/>
</dbReference>
<dbReference type="GO" id="GO:0000287">
    <property type="term" value="F:magnesium ion binding"/>
    <property type="evidence" value="ECO:0007669"/>
    <property type="project" value="UniProtKB-UniRule"/>
</dbReference>
<dbReference type="KEGG" id="dap:Dacet_2992"/>
<comment type="catalytic activity">
    <reaction evidence="7 9 10">
        <text>2-(2-carboxy-4-methylthiazol-5-yl)ethyl phosphate + 4-amino-2-methyl-5-(diphosphooxymethyl)pyrimidine + 2 H(+) = thiamine phosphate + CO2 + diphosphate</text>
        <dbReference type="Rhea" id="RHEA:47848"/>
        <dbReference type="ChEBI" id="CHEBI:15378"/>
        <dbReference type="ChEBI" id="CHEBI:16526"/>
        <dbReference type="ChEBI" id="CHEBI:33019"/>
        <dbReference type="ChEBI" id="CHEBI:37575"/>
        <dbReference type="ChEBI" id="CHEBI:57841"/>
        <dbReference type="ChEBI" id="CHEBI:62890"/>
        <dbReference type="EC" id="2.5.1.3"/>
    </reaction>
</comment>
<keyword evidence="3 9" id="KW-0479">Metal-binding</keyword>
<dbReference type="GO" id="GO:0009229">
    <property type="term" value="P:thiamine diphosphate biosynthetic process"/>
    <property type="evidence" value="ECO:0007669"/>
    <property type="project" value="UniProtKB-UniRule"/>
</dbReference>
<dbReference type="STRING" id="522772.Dacet_2992"/>
<keyword evidence="14" id="KW-1185">Reference proteome</keyword>
<evidence type="ECO:0000256" key="7">
    <source>
        <dbReference type="ARBA" id="ARBA00047851"/>
    </source>
</evidence>
<dbReference type="HOGENOM" id="CLU_018272_3_2_0"/>
<dbReference type="InterPro" id="IPR022998">
    <property type="entry name" value="ThiamineP_synth_TenI"/>
</dbReference>
<proteinExistence type="inferred from homology"/>
<dbReference type="EC" id="2.5.1.3" evidence="9"/>
<evidence type="ECO:0000313" key="14">
    <source>
        <dbReference type="Proteomes" id="UP000002012"/>
    </source>
</evidence>
<dbReference type="InterPro" id="IPR013785">
    <property type="entry name" value="Aldolase_TIM"/>
</dbReference>
<dbReference type="FunCoup" id="D4H738">
    <property type="interactions" value="450"/>
</dbReference>
<dbReference type="HAMAP" id="MF_00097">
    <property type="entry name" value="TMP_synthase"/>
    <property type="match status" value="1"/>
</dbReference>
<dbReference type="InParanoid" id="D4H738"/>
<evidence type="ECO:0000256" key="1">
    <source>
        <dbReference type="ARBA" id="ARBA00005165"/>
    </source>
</evidence>
<dbReference type="NCBIfam" id="TIGR00693">
    <property type="entry name" value="thiE"/>
    <property type="match status" value="1"/>
</dbReference>
<feature type="binding site" evidence="9">
    <location>
        <position position="107"/>
    </location>
    <ligand>
        <name>4-amino-2-methyl-5-(diphosphooxymethyl)pyrimidine</name>
        <dbReference type="ChEBI" id="CHEBI:57841"/>
    </ligand>
</feature>
<dbReference type="PANTHER" id="PTHR20857:SF23">
    <property type="entry name" value="THIAMINE BIOSYNTHETIC BIFUNCTIONAL ENZYME"/>
    <property type="match status" value="1"/>
</dbReference>
<comment type="catalytic activity">
    <reaction evidence="8 9 10">
        <text>2-[(2R,5Z)-2-carboxy-4-methylthiazol-5(2H)-ylidene]ethyl phosphate + 4-amino-2-methyl-5-(diphosphooxymethyl)pyrimidine + 2 H(+) = thiamine phosphate + CO2 + diphosphate</text>
        <dbReference type="Rhea" id="RHEA:47844"/>
        <dbReference type="ChEBI" id="CHEBI:15378"/>
        <dbReference type="ChEBI" id="CHEBI:16526"/>
        <dbReference type="ChEBI" id="CHEBI:33019"/>
        <dbReference type="ChEBI" id="CHEBI:37575"/>
        <dbReference type="ChEBI" id="CHEBI:57841"/>
        <dbReference type="ChEBI" id="CHEBI:62899"/>
        <dbReference type="EC" id="2.5.1.3"/>
    </reaction>
</comment>
<dbReference type="Gene3D" id="3.20.20.70">
    <property type="entry name" value="Aldolase class I"/>
    <property type="match status" value="1"/>
</dbReference>
<evidence type="ECO:0000259" key="12">
    <source>
        <dbReference type="Pfam" id="PF02581"/>
    </source>
</evidence>
<dbReference type="UniPathway" id="UPA00060">
    <property type="reaction ID" value="UER00141"/>
</dbReference>
<evidence type="ECO:0000256" key="2">
    <source>
        <dbReference type="ARBA" id="ARBA00022679"/>
    </source>
</evidence>
<dbReference type="Pfam" id="PF02581">
    <property type="entry name" value="TMP-TENI"/>
    <property type="match status" value="1"/>
</dbReference>
<evidence type="ECO:0000256" key="6">
    <source>
        <dbReference type="ARBA" id="ARBA00047334"/>
    </source>
</evidence>
<dbReference type="GO" id="GO:0005737">
    <property type="term" value="C:cytoplasm"/>
    <property type="evidence" value="ECO:0007669"/>
    <property type="project" value="TreeGrafter"/>
</dbReference>
<comment type="similarity">
    <text evidence="9 10">Belongs to the thiamine-phosphate synthase family.</text>
</comment>
<evidence type="ECO:0000256" key="8">
    <source>
        <dbReference type="ARBA" id="ARBA00047883"/>
    </source>
</evidence>
<dbReference type="CDD" id="cd00564">
    <property type="entry name" value="TMP_TenI"/>
    <property type="match status" value="1"/>
</dbReference>
<dbReference type="EMBL" id="CP001968">
    <property type="protein sequence ID" value="ADD69742.1"/>
    <property type="molecule type" value="Genomic_DNA"/>
</dbReference>
<protein>
    <recommendedName>
        <fullName evidence="9">Thiamine-phosphate synthase</fullName>
        <shortName evidence="9">TP synthase</shortName>
        <shortName evidence="9">TPS</shortName>
        <ecNumber evidence="9">2.5.1.3</ecNumber>
    </recommendedName>
    <alternativeName>
        <fullName evidence="9">Thiamine-phosphate pyrophosphorylase</fullName>
        <shortName evidence="9">TMP pyrophosphorylase</shortName>
        <shortName evidence="9">TMP-PPase</shortName>
    </alternativeName>
</protein>
<feature type="binding site" evidence="9">
    <location>
        <begin position="37"/>
        <end position="41"/>
    </location>
    <ligand>
        <name>4-amino-2-methyl-5-(diphosphooxymethyl)pyrimidine</name>
        <dbReference type="ChEBI" id="CHEBI:57841"/>
    </ligand>
</feature>